<dbReference type="AlphaFoldDB" id="A0A810MYF7"/>
<dbReference type="Gene3D" id="2.70.98.10">
    <property type="match status" value="1"/>
</dbReference>
<organism evidence="2 3">
    <name type="scientific">Polymorphospora rubra</name>
    <dbReference type="NCBI Taxonomy" id="338584"/>
    <lineage>
        <taxon>Bacteria</taxon>
        <taxon>Bacillati</taxon>
        <taxon>Actinomycetota</taxon>
        <taxon>Actinomycetes</taxon>
        <taxon>Micromonosporales</taxon>
        <taxon>Micromonosporaceae</taxon>
        <taxon>Polymorphospora</taxon>
    </lineage>
</organism>
<dbReference type="InterPro" id="IPR008183">
    <property type="entry name" value="Aldose_1/G6P_1-epimerase"/>
</dbReference>
<dbReference type="Pfam" id="PF01263">
    <property type="entry name" value="Aldose_epim"/>
    <property type="match status" value="1"/>
</dbReference>
<dbReference type="GO" id="GO:0030246">
    <property type="term" value="F:carbohydrate binding"/>
    <property type="evidence" value="ECO:0007669"/>
    <property type="project" value="InterPro"/>
</dbReference>
<evidence type="ECO:0000256" key="1">
    <source>
        <dbReference type="SAM" id="MobiDB-lite"/>
    </source>
</evidence>
<dbReference type="InterPro" id="IPR011013">
    <property type="entry name" value="Gal_mutarotase_sf_dom"/>
</dbReference>
<gene>
    <name evidence="2" type="primary">galM</name>
    <name evidence="2" type="ORF">Prubr_20200</name>
</gene>
<dbReference type="PANTHER" id="PTHR10091">
    <property type="entry name" value="ALDOSE-1-EPIMERASE"/>
    <property type="match status" value="1"/>
</dbReference>
<feature type="region of interest" description="Disordered" evidence="1">
    <location>
        <begin position="1"/>
        <end position="32"/>
    </location>
</feature>
<dbReference type="InterPro" id="IPR037480">
    <property type="entry name" value="YihR-like"/>
</dbReference>
<dbReference type="SUPFAM" id="SSF74650">
    <property type="entry name" value="Galactose mutarotase-like"/>
    <property type="match status" value="1"/>
</dbReference>
<dbReference type="PANTHER" id="PTHR10091:SF0">
    <property type="entry name" value="GALACTOSE MUTAROTASE"/>
    <property type="match status" value="1"/>
</dbReference>
<evidence type="ECO:0000313" key="2">
    <source>
        <dbReference type="EMBL" id="BCJ64999.1"/>
    </source>
</evidence>
<protein>
    <submittedName>
        <fullName evidence="2">Aldose 1-epimerase</fullName>
    </submittedName>
</protein>
<keyword evidence="3" id="KW-1185">Reference proteome</keyword>
<dbReference type="KEGG" id="pry:Prubr_20200"/>
<dbReference type="EMBL" id="AP023359">
    <property type="protein sequence ID" value="BCJ64999.1"/>
    <property type="molecule type" value="Genomic_DNA"/>
</dbReference>
<sequence>MTGRSRPVEPAPPVAGGYRPGMENVDTGPRPPSGAQWTIAADGHEAVVVEVGGGLRAYRSAGVDHVDGYAAEEMCVGGAGQVLVPWPNRIRDGRYTFDGVAHQLPITEPVRHNALHGLANWVRWRLVDEVPGAVTVEYELPAQPGYPWPLLLRTRWQVGAGGLRATHEATNLGAGNAPFGLATHPYLRLPGVPVDDLLLRVPARTRVLVDGRLLPIGAAKVAGGEHDFTAPRRIGTAQLDTAFGDLETEADGGSAVTLAAADGTASVTVWADRSFGWWQVFTGDTLPGERRRRSVAVEPMTCPPDAFRSGHGLVVLAPGETFTASWGIRPA</sequence>
<dbReference type="GO" id="GO:0033499">
    <property type="term" value="P:galactose catabolic process via UDP-galactose, Leloir pathway"/>
    <property type="evidence" value="ECO:0007669"/>
    <property type="project" value="TreeGrafter"/>
</dbReference>
<dbReference type="CDD" id="cd09022">
    <property type="entry name" value="Aldose_epim_Ec_YihR"/>
    <property type="match status" value="1"/>
</dbReference>
<dbReference type="GO" id="GO:0006006">
    <property type="term" value="P:glucose metabolic process"/>
    <property type="evidence" value="ECO:0007669"/>
    <property type="project" value="TreeGrafter"/>
</dbReference>
<dbReference type="Proteomes" id="UP000680866">
    <property type="component" value="Chromosome"/>
</dbReference>
<accession>A0A810MYF7</accession>
<name>A0A810MYF7_9ACTN</name>
<proteinExistence type="predicted"/>
<evidence type="ECO:0000313" key="3">
    <source>
        <dbReference type="Proteomes" id="UP000680866"/>
    </source>
</evidence>
<dbReference type="InterPro" id="IPR014718">
    <property type="entry name" value="GH-type_carb-bd"/>
</dbReference>
<dbReference type="GO" id="GO:0004034">
    <property type="term" value="F:aldose 1-epimerase activity"/>
    <property type="evidence" value="ECO:0007669"/>
    <property type="project" value="TreeGrafter"/>
</dbReference>
<reference evidence="2" key="1">
    <citation type="submission" date="2020-08" db="EMBL/GenBank/DDBJ databases">
        <title>Whole genome shotgun sequence of Polymorphospora rubra NBRC 101157.</title>
        <authorList>
            <person name="Komaki H."/>
            <person name="Tamura T."/>
        </authorList>
    </citation>
    <scope>NUCLEOTIDE SEQUENCE</scope>
    <source>
        <strain evidence="2">NBRC 101157</strain>
    </source>
</reference>